<evidence type="ECO:0000256" key="3">
    <source>
        <dbReference type="ARBA" id="ARBA00023163"/>
    </source>
</evidence>
<proteinExistence type="predicted"/>
<keyword evidence="1" id="KW-0805">Transcription regulation</keyword>
<keyword evidence="2 5" id="KW-0238">DNA-binding</keyword>
<protein>
    <submittedName>
        <fullName evidence="5">LacI family DNA-binding transcriptional regulator</fullName>
    </submittedName>
</protein>
<dbReference type="PANTHER" id="PTHR30146:SF109">
    <property type="entry name" value="HTH-TYPE TRANSCRIPTIONAL REGULATOR GALS"/>
    <property type="match status" value="1"/>
</dbReference>
<dbReference type="SUPFAM" id="SSF53822">
    <property type="entry name" value="Periplasmic binding protein-like I"/>
    <property type="match status" value="1"/>
</dbReference>
<name>A0ABU8DQX1_9ACTN</name>
<dbReference type="Gene3D" id="1.10.260.40">
    <property type="entry name" value="lambda repressor-like DNA-binding domains"/>
    <property type="match status" value="1"/>
</dbReference>
<gene>
    <name evidence="5" type="ORF">TEK04_05800</name>
</gene>
<accession>A0ABU8DQX1</accession>
<dbReference type="PANTHER" id="PTHR30146">
    <property type="entry name" value="LACI-RELATED TRANSCRIPTIONAL REPRESSOR"/>
    <property type="match status" value="1"/>
</dbReference>
<dbReference type="SMART" id="SM00354">
    <property type="entry name" value="HTH_LACI"/>
    <property type="match status" value="1"/>
</dbReference>
<dbReference type="GO" id="GO:0003677">
    <property type="term" value="F:DNA binding"/>
    <property type="evidence" value="ECO:0007669"/>
    <property type="project" value="UniProtKB-KW"/>
</dbReference>
<dbReference type="CDD" id="cd06293">
    <property type="entry name" value="PBP1_LacI-like"/>
    <property type="match status" value="1"/>
</dbReference>
<feature type="domain" description="HTH lacI-type" evidence="4">
    <location>
        <begin position="14"/>
        <end position="68"/>
    </location>
</feature>
<comment type="caution">
    <text evidence="5">The sequence shown here is derived from an EMBL/GenBank/DDBJ whole genome shotgun (WGS) entry which is preliminary data.</text>
</comment>
<dbReference type="CDD" id="cd01392">
    <property type="entry name" value="HTH_LacI"/>
    <property type="match status" value="1"/>
</dbReference>
<reference evidence="5 6" key="1">
    <citation type="submission" date="2024-03" db="EMBL/GenBank/DDBJ databases">
        <title>Draft genome sequence of Klenkia sp. LSe6-5.</title>
        <authorList>
            <person name="Duangmal K."/>
            <person name="Chantavorakit T."/>
        </authorList>
    </citation>
    <scope>NUCLEOTIDE SEQUENCE [LARGE SCALE GENOMIC DNA]</scope>
    <source>
        <strain evidence="5 6">LSe6-5</strain>
    </source>
</reference>
<dbReference type="Pfam" id="PF13377">
    <property type="entry name" value="Peripla_BP_3"/>
    <property type="match status" value="1"/>
</dbReference>
<keyword evidence="6" id="KW-1185">Reference proteome</keyword>
<organism evidence="5 6">
    <name type="scientific">Klenkia sesuvii</name>
    <dbReference type="NCBI Taxonomy" id="3103137"/>
    <lineage>
        <taxon>Bacteria</taxon>
        <taxon>Bacillati</taxon>
        <taxon>Actinomycetota</taxon>
        <taxon>Actinomycetes</taxon>
        <taxon>Geodermatophilales</taxon>
        <taxon>Geodermatophilaceae</taxon>
        <taxon>Klenkia</taxon>
    </lineage>
</organism>
<dbReference type="InterPro" id="IPR028082">
    <property type="entry name" value="Peripla_BP_I"/>
</dbReference>
<dbReference type="EMBL" id="JBAPLU010000004">
    <property type="protein sequence ID" value="MEI4271229.1"/>
    <property type="molecule type" value="Genomic_DNA"/>
</dbReference>
<dbReference type="RefSeq" id="WP_336403370.1">
    <property type="nucleotide sequence ID" value="NZ_JBAPLU010000004.1"/>
</dbReference>
<dbReference type="Proteomes" id="UP001361570">
    <property type="component" value="Unassembled WGS sequence"/>
</dbReference>
<evidence type="ECO:0000256" key="1">
    <source>
        <dbReference type="ARBA" id="ARBA00023015"/>
    </source>
</evidence>
<keyword evidence="3" id="KW-0804">Transcription</keyword>
<dbReference type="PROSITE" id="PS00356">
    <property type="entry name" value="HTH_LACI_1"/>
    <property type="match status" value="1"/>
</dbReference>
<sequence length="356" mass="38366">MNRPRRPEETALSASIRDVARRAGVSLGTVSNVLNRPDQVGADSRERVLAAIAELRFVRNESARQLRAGTSRTLGLVVLDIANPFFTDVARGVEDVANDAGLAVILCNSDDRPTKESAYLDLLAEQRVQGVLITPTADLSTHLESLRRRGIPVVLVDRRATGPGQCSVAVDDVLGGRLAADHLIQRGHRRIAFVGGSSGLPQIQERYTGVVAAVREQWGAEESLTVFAPEVLTVATGREAAAQIIGMPAAVRPTAVICANDLLALGVLQEMTRHGVRVPDECSIVGYDDIDFAAAAAVPLTSVRKPRQEMGRRAAQLLLDEASDEHVHEQIVYEPVLVVRESSMARRSTARGERTA</sequence>
<dbReference type="SUPFAM" id="SSF47413">
    <property type="entry name" value="lambda repressor-like DNA-binding domains"/>
    <property type="match status" value="1"/>
</dbReference>
<dbReference type="Gene3D" id="3.40.50.2300">
    <property type="match status" value="2"/>
</dbReference>
<dbReference type="PRINTS" id="PR00036">
    <property type="entry name" value="HTHLACI"/>
</dbReference>
<dbReference type="InterPro" id="IPR010982">
    <property type="entry name" value="Lambda_DNA-bd_dom_sf"/>
</dbReference>
<evidence type="ECO:0000313" key="5">
    <source>
        <dbReference type="EMBL" id="MEI4271229.1"/>
    </source>
</evidence>
<dbReference type="PROSITE" id="PS50932">
    <property type="entry name" value="HTH_LACI_2"/>
    <property type="match status" value="1"/>
</dbReference>
<dbReference type="InterPro" id="IPR046335">
    <property type="entry name" value="LacI/GalR-like_sensor"/>
</dbReference>
<dbReference type="Pfam" id="PF00356">
    <property type="entry name" value="LacI"/>
    <property type="match status" value="1"/>
</dbReference>
<evidence type="ECO:0000259" key="4">
    <source>
        <dbReference type="PROSITE" id="PS50932"/>
    </source>
</evidence>
<evidence type="ECO:0000313" key="6">
    <source>
        <dbReference type="Proteomes" id="UP001361570"/>
    </source>
</evidence>
<dbReference type="InterPro" id="IPR000843">
    <property type="entry name" value="HTH_LacI"/>
</dbReference>
<evidence type="ECO:0000256" key="2">
    <source>
        <dbReference type="ARBA" id="ARBA00023125"/>
    </source>
</evidence>